<protein>
    <submittedName>
        <fullName evidence="3">NADH dehydrogenase subunit 1</fullName>
    </submittedName>
</protein>
<organism evidence="2 3">
    <name type="scientific">Romanomermis culicivorax</name>
    <name type="common">Nematode worm</name>
    <dbReference type="NCBI Taxonomy" id="13658"/>
    <lineage>
        <taxon>Eukaryota</taxon>
        <taxon>Metazoa</taxon>
        <taxon>Ecdysozoa</taxon>
        <taxon>Nematoda</taxon>
        <taxon>Enoplea</taxon>
        <taxon>Dorylaimia</taxon>
        <taxon>Mermithida</taxon>
        <taxon>Mermithoidea</taxon>
        <taxon>Mermithidae</taxon>
        <taxon>Romanomermis</taxon>
    </lineage>
</organism>
<keyword evidence="1" id="KW-1133">Transmembrane helix</keyword>
<sequence>MVSIRYLESMEGVVSLNPFYFIALTLKKAVGELFYFVSLSFVILFCIVLCASLWTSGSWTCLTQ</sequence>
<name>A0A915J0L3_ROMCU</name>
<evidence type="ECO:0000313" key="3">
    <source>
        <dbReference type="WBParaSite" id="nRc.2.0.1.t19232-RA"/>
    </source>
</evidence>
<keyword evidence="1" id="KW-0812">Transmembrane</keyword>
<proteinExistence type="predicted"/>
<reference evidence="3" key="1">
    <citation type="submission" date="2022-11" db="UniProtKB">
        <authorList>
            <consortium name="WormBaseParasite"/>
        </authorList>
    </citation>
    <scope>IDENTIFICATION</scope>
</reference>
<accession>A0A915J0L3</accession>
<feature type="transmembrane region" description="Helical" evidence="1">
    <location>
        <begin position="33"/>
        <end position="54"/>
    </location>
</feature>
<dbReference type="WBParaSite" id="nRc.2.0.1.t19232-RA">
    <property type="protein sequence ID" value="nRc.2.0.1.t19232-RA"/>
    <property type="gene ID" value="nRc.2.0.1.g19232"/>
</dbReference>
<dbReference type="Proteomes" id="UP000887565">
    <property type="component" value="Unplaced"/>
</dbReference>
<keyword evidence="1" id="KW-0472">Membrane</keyword>
<evidence type="ECO:0000313" key="2">
    <source>
        <dbReference type="Proteomes" id="UP000887565"/>
    </source>
</evidence>
<dbReference type="AlphaFoldDB" id="A0A915J0L3"/>
<evidence type="ECO:0000256" key="1">
    <source>
        <dbReference type="SAM" id="Phobius"/>
    </source>
</evidence>
<keyword evidence="2" id="KW-1185">Reference proteome</keyword>